<name>A0AA40I641_CNENI</name>
<keyword evidence="2" id="KW-1185">Reference proteome</keyword>
<evidence type="ECO:0000313" key="2">
    <source>
        <dbReference type="Proteomes" id="UP001177744"/>
    </source>
</evidence>
<dbReference type="AlphaFoldDB" id="A0AA40I641"/>
<dbReference type="SUPFAM" id="SSF116907">
    <property type="entry name" value="Hook domain"/>
    <property type="match status" value="1"/>
</dbReference>
<dbReference type="GO" id="GO:0031122">
    <property type="term" value="P:cytoplasmic microtubule organization"/>
    <property type="evidence" value="ECO:0007669"/>
    <property type="project" value="TreeGrafter"/>
</dbReference>
<dbReference type="GO" id="GO:0005813">
    <property type="term" value="C:centrosome"/>
    <property type="evidence" value="ECO:0007669"/>
    <property type="project" value="TreeGrafter"/>
</dbReference>
<sequence>MRNIKPYYQEVLQQLMVMNLPYVFMTGKDTLSGKNMEEIKKVLLLVLCYGVQYKGKRSVTHNQENMFNLQWLEVPDVALEELEALSRNMVFQLRRLIDERNEHMELIMDLTQ</sequence>
<comment type="caution">
    <text evidence="1">The sequence shown here is derived from an EMBL/GenBank/DDBJ whole genome shotgun (WGS) entry which is preliminary data.</text>
</comment>
<proteinExistence type="predicted"/>
<dbReference type="Gene3D" id="1.10.418.10">
    <property type="entry name" value="Calponin-like domain"/>
    <property type="match status" value="1"/>
</dbReference>
<protein>
    <submittedName>
        <fullName evidence="1">Uncharacterized protein</fullName>
    </submittedName>
</protein>
<dbReference type="GO" id="GO:0005737">
    <property type="term" value="C:cytoplasm"/>
    <property type="evidence" value="ECO:0007669"/>
    <property type="project" value="TreeGrafter"/>
</dbReference>
<dbReference type="PANTHER" id="PTHR18947">
    <property type="entry name" value="HOOK PROTEINS"/>
    <property type="match status" value="1"/>
</dbReference>
<dbReference type="Proteomes" id="UP001177744">
    <property type="component" value="Unassembled WGS sequence"/>
</dbReference>
<reference evidence="1" key="1">
    <citation type="submission" date="2023-06" db="EMBL/GenBank/DDBJ databases">
        <title>Reference genome for the Northern bat (Eptesicus nilssonii), a most northern bat species.</title>
        <authorList>
            <person name="Laine V.N."/>
            <person name="Pulliainen A.T."/>
            <person name="Lilley T.M."/>
        </authorList>
    </citation>
    <scope>NUCLEOTIDE SEQUENCE</scope>
    <source>
        <strain evidence="1">BLF_Eptnil</strain>
        <tissue evidence="1">Kidney</tissue>
    </source>
</reference>
<dbReference type="GO" id="GO:0008017">
    <property type="term" value="F:microtubule binding"/>
    <property type="evidence" value="ECO:0007669"/>
    <property type="project" value="TreeGrafter"/>
</dbReference>
<dbReference type="GO" id="GO:0051959">
    <property type="term" value="F:dynein light intermediate chain binding"/>
    <property type="evidence" value="ECO:0007669"/>
    <property type="project" value="TreeGrafter"/>
</dbReference>
<organism evidence="1 2">
    <name type="scientific">Cnephaeus nilssonii</name>
    <name type="common">Northern bat</name>
    <name type="synonym">Eptesicus nilssonii</name>
    <dbReference type="NCBI Taxonomy" id="3371016"/>
    <lineage>
        <taxon>Eukaryota</taxon>
        <taxon>Metazoa</taxon>
        <taxon>Chordata</taxon>
        <taxon>Craniata</taxon>
        <taxon>Vertebrata</taxon>
        <taxon>Euteleostomi</taxon>
        <taxon>Mammalia</taxon>
        <taxon>Eutheria</taxon>
        <taxon>Laurasiatheria</taxon>
        <taxon>Chiroptera</taxon>
        <taxon>Yangochiroptera</taxon>
        <taxon>Vespertilionidae</taxon>
        <taxon>Cnephaeus</taxon>
    </lineage>
</organism>
<dbReference type="PANTHER" id="PTHR18947:SF31">
    <property type="entry name" value="PROTEIN DAPLE"/>
    <property type="match status" value="1"/>
</dbReference>
<dbReference type="GO" id="GO:0030705">
    <property type="term" value="P:cytoskeleton-dependent intracellular transport"/>
    <property type="evidence" value="ECO:0007669"/>
    <property type="project" value="TreeGrafter"/>
</dbReference>
<evidence type="ECO:0000313" key="1">
    <source>
        <dbReference type="EMBL" id="KAK1343762.1"/>
    </source>
</evidence>
<accession>A0AA40I641</accession>
<dbReference type="InterPro" id="IPR036872">
    <property type="entry name" value="CH_dom_sf"/>
</dbReference>
<gene>
    <name evidence="1" type="ORF">QTO34_014315</name>
</gene>
<dbReference type="EMBL" id="JAULJE010000004">
    <property type="protein sequence ID" value="KAK1343762.1"/>
    <property type="molecule type" value="Genomic_DNA"/>
</dbReference>